<accession>A0ABV7LAN1</accession>
<sequence length="315" mass="34615">MKHLRTLACILDVAKTGSIRKSAERLALTPSALTRKIQDFEQEMGVELFERLPHGMRLNPAGELVVRHIRDQLSDFERVRTQIADLSGERRGHVSVACSQAFANEFLPVQVAAYRREHPLVSFSLMVRDYDNLMPVLSSHEADFAVALKPPPAPEFHTLLMLDEPVCALFAADHPLAGREGPVRLRECLRFPVIMPDRSLALRHLLDAARMRMSAPLQVALETGSFEVMRGFALAEHAVSFQIRGGIPRNDPRLAARVVDPRDMAPAQIVVGHLRGRTLPVAAAKFMEQVLKALVQGEAGQAAGRDAAAAAPAQA</sequence>
<reference evidence="7" key="1">
    <citation type="journal article" date="2019" name="Int. J. Syst. Evol. Microbiol.">
        <title>The Global Catalogue of Microorganisms (GCM) 10K type strain sequencing project: providing services to taxonomists for standard genome sequencing and annotation.</title>
        <authorList>
            <consortium name="The Broad Institute Genomics Platform"/>
            <consortium name="The Broad Institute Genome Sequencing Center for Infectious Disease"/>
            <person name="Wu L."/>
            <person name="Ma J."/>
        </authorList>
    </citation>
    <scope>NUCLEOTIDE SEQUENCE [LARGE SCALE GENOMIC DNA]</scope>
    <source>
        <strain evidence="7">CCM 7941</strain>
    </source>
</reference>
<name>A0ABV7LAN1_9HYPH</name>
<proteinExistence type="inferred from homology"/>
<dbReference type="Gene3D" id="1.10.10.10">
    <property type="entry name" value="Winged helix-like DNA-binding domain superfamily/Winged helix DNA-binding domain"/>
    <property type="match status" value="1"/>
</dbReference>
<organism evidence="6 7">
    <name type="scientific">Camelimonas abortus</name>
    <dbReference type="NCBI Taxonomy" id="1017184"/>
    <lineage>
        <taxon>Bacteria</taxon>
        <taxon>Pseudomonadati</taxon>
        <taxon>Pseudomonadota</taxon>
        <taxon>Alphaproteobacteria</taxon>
        <taxon>Hyphomicrobiales</taxon>
        <taxon>Chelatococcaceae</taxon>
        <taxon>Camelimonas</taxon>
    </lineage>
</organism>
<evidence type="ECO:0000313" key="7">
    <source>
        <dbReference type="Proteomes" id="UP001595536"/>
    </source>
</evidence>
<comment type="caution">
    <text evidence="6">The sequence shown here is derived from an EMBL/GenBank/DDBJ whole genome shotgun (WGS) entry which is preliminary data.</text>
</comment>
<evidence type="ECO:0000313" key="6">
    <source>
        <dbReference type="EMBL" id="MFC3264902.1"/>
    </source>
</evidence>
<keyword evidence="4" id="KW-0804">Transcription</keyword>
<protein>
    <submittedName>
        <fullName evidence="6">LysR family transcriptional regulator</fullName>
    </submittedName>
</protein>
<dbReference type="InterPro" id="IPR005119">
    <property type="entry name" value="LysR_subst-bd"/>
</dbReference>
<dbReference type="PANTHER" id="PTHR30419:SF2">
    <property type="entry name" value="LYSR FAMILY TRANSCRIPTIONAL REGULATOR"/>
    <property type="match status" value="1"/>
</dbReference>
<keyword evidence="2" id="KW-0805">Transcription regulation</keyword>
<dbReference type="InterPro" id="IPR036390">
    <property type="entry name" value="WH_DNA-bd_sf"/>
</dbReference>
<keyword evidence="3" id="KW-0238">DNA-binding</keyword>
<dbReference type="Proteomes" id="UP001595536">
    <property type="component" value="Unassembled WGS sequence"/>
</dbReference>
<dbReference type="Pfam" id="PF03466">
    <property type="entry name" value="LysR_substrate"/>
    <property type="match status" value="1"/>
</dbReference>
<evidence type="ECO:0000256" key="1">
    <source>
        <dbReference type="ARBA" id="ARBA00009437"/>
    </source>
</evidence>
<dbReference type="PANTHER" id="PTHR30419">
    <property type="entry name" value="HTH-TYPE TRANSCRIPTIONAL REGULATOR YBHD"/>
    <property type="match status" value="1"/>
</dbReference>
<dbReference type="InterPro" id="IPR050950">
    <property type="entry name" value="HTH-type_LysR_regulators"/>
</dbReference>
<dbReference type="SUPFAM" id="SSF53850">
    <property type="entry name" value="Periplasmic binding protein-like II"/>
    <property type="match status" value="1"/>
</dbReference>
<dbReference type="Pfam" id="PF00126">
    <property type="entry name" value="HTH_1"/>
    <property type="match status" value="1"/>
</dbReference>
<dbReference type="RefSeq" id="WP_376832033.1">
    <property type="nucleotide sequence ID" value="NZ_JBHLWR010000006.1"/>
</dbReference>
<dbReference type="InterPro" id="IPR036388">
    <property type="entry name" value="WH-like_DNA-bd_sf"/>
</dbReference>
<dbReference type="InterPro" id="IPR000847">
    <property type="entry name" value="LysR_HTH_N"/>
</dbReference>
<feature type="domain" description="HTH lysR-type" evidence="5">
    <location>
        <begin position="1"/>
        <end position="59"/>
    </location>
</feature>
<comment type="similarity">
    <text evidence="1">Belongs to the LysR transcriptional regulatory family.</text>
</comment>
<keyword evidence="7" id="KW-1185">Reference proteome</keyword>
<evidence type="ECO:0000259" key="5">
    <source>
        <dbReference type="PROSITE" id="PS50931"/>
    </source>
</evidence>
<gene>
    <name evidence="6" type="ORF">ACFOEX_00820</name>
</gene>
<dbReference type="PROSITE" id="PS50931">
    <property type="entry name" value="HTH_LYSR"/>
    <property type="match status" value="1"/>
</dbReference>
<evidence type="ECO:0000256" key="4">
    <source>
        <dbReference type="ARBA" id="ARBA00023163"/>
    </source>
</evidence>
<dbReference type="SUPFAM" id="SSF46785">
    <property type="entry name" value="Winged helix' DNA-binding domain"/>
    <property type="match status" value="1"/>
</dbReference>
<dbReference type="EMBL" id="JBHRUV010000004">
    <property type="protein sequence ID" value="MFC3264902.1"/>
    <property type="molecule type" value="Genomic_DNA"/>
</dbReference>
<evidence type="ECO:0000256" key="2">
    <source>
        <dbReference type="ARBA" id="ARBA00023015"/>
    </source>
</evidence>
<evidence type="ECO:0000256" key="3">
    <source>
        <dbReference type="ARBA" id="ARBA00023125"/>
    </source>
</evidence>
<dbReference type="Gene3D" id="3.40.190.290">
    <property type="match status" value="1"/>
</dbReference>